<feature type="transmembrane region" description="Helical" evidence="8">
    <location>
        <begin position="223"/>
        <end position="242"/>
    </location>
</feature>
<feature type="transmembrane region" description="Helical" evidence="8">
    <location>
        <begin position="93"/>
        <end position="119"/>
    </location>
</feature>
<dbReference type="PANTHER" id="PTHR43731:SF14">
    <property type="entry name" value="PRESENILIN-ASSOCIATED RHOMBOID-LIKE PROTEIN, MITOCHONDRIAL"/>
    <property type="match status" value="1"/>
</dbReference>
<comment type="similarity">
    <text evidence="2">Belongs to the peptidase S54 family.</text>
</comment>
<gene>
    <name evidence="10" type="ORF">TsocGM_03150</name>
</gene>
<feature type="domain" description="Peptidase S54 rhomboid" evidence="9">
    <location>
        <begin position="94"/>
        <end position="243"/>
    </location>
</feature>
<evidence type="ECO:0000256" key="2">
    <source>
        <dbReference type="ARBA" id="ARBA00009045"/>
    </source>
</evidence>
<dbReference type="GO" id="GO:0004252">
    <property type="term" value="F:serine-type endopeptidase activity"/>
    <property type="evidence" value="ECO:0007669"/>
    <property type="project" value="InterPro"/>
</dbReference>
<feature type="transmembrane region" description="Helical" evidence="8">
    <location>
        <begin position="131"/>
        <end position="150"/>
    </location>
</feature>
<accession>A0A432MPE4</accession>
<dbReference type="InterPro" id="IPR035952">
    <property type="entry name" value="Rhomboid-like_sf"/>
</dbReference>
<evidence type="ECO:0000256" key="1">
    <source>
        <dbReference type="ARBA" id="ARBA00004141"/>
    </source>
</evidence>
<dbReference type="GO" id="GO:0016020">
    <property type="term" value="C:membrane"/>
    <property type="evidence" value="ECO:0007669"/>
    <property type="project" value="UniProtKB-SubCell"/>
</dbReference>
<organism evidence="10 11">
    <name type="scientific">Tautonia sociabilis</name>
    <dbReference type="NCBI Taxonomy" id="2080755"/>
    <lineage>
        <taxon>Bacteria</taxon>
        <taxon>Pseudomonadati</taxon>
        <taxon>Planctomycetota</taxon>
        <taxon>Planctomycetia</taxon>
        <taxon>Isosphaerales</taxon>
        <taxon>Isosphaeraceae</taxon>
        <taxon>Tautonia</taxon>
    </lineage>
</organism>
<keyword evidence="5 8" id="KW-1133">Transmembrane helix</keyword>
<dbReference type="InterPro" id="IPR022764">
    <property type="entry name" value="Peptidase_S54_rhomboid_dom"/>
</dbReference>
<dbReference type="EMBL" id="RYZH01000004">
    <property type="protein sequence ID" value="RUL89129.1"/>
    <property type="molecule type" value="Genomic_DNA"/>
</dbReference>
<evidence type="ECO:0000313" key="10">
    <source>
        <dbReference type="EMBL" id="RUL89129.1"/>
    </source>
</evidence>
<reference evidence="10 11" key="2">
    <citation type="submission" date="2019-01" db="EMBL/GenBank/DDBJ databases">
        <title>Tautonia sociabilis, a novel thermotolerant planctomycete of Isosphaeraceae family, isolated from a 4000 m deep subterranean habitat.</title>
        <authorList>
            <person name="Kovaleva O.L."/>
            <person name="Elcheninov A.G."/>
            <person name="Van Heerden E."/>
            <person name="Toshchakov S.V."/>
            <person name="Novikov A."/>
            <person name="Bonch-Osmolovskaya E.A."/>
            <person name="Kublanov I.V."/>
        </authorList>
    </citation>
    <scope>NUCLEOTIDE SEQUENCE [LARGE SCALE GENOMIC DNA]</scope>
    <source>
        <strain evidence="10 11">GM2012</strain>
    </source>
</reference>
<dbReference type="PANTHER" id="PTHR43731">
    <property type="entry name" value="RHOMBOID PROTEASE"/>
    <property type="match status" value="1"/>
</dbReference>
<dbReference type="Pfam" id="PF01694">
    <property type="entry name" value="Rhomboid"/>
    <property type="match status" value="1"/>
</dbReference>
<dbReference type="Proteomes" id="UP000280296">
    <property type="component" value="Unassembled WGS sequence"/>
</dbReference>
<proteinExistence type="inferred from homology"/>
<feature type="transmembrane region" description="Helical" evidence="8">
    <location>
        <begin position="156"/>
        <end position="176"/>
    </location>
</feature>
<evidence type="ECO:0000256" key="8">
    <source>
        <dbReference type="SAM" id="Phobius"/>
    </source>
</evidence>
<evidence type="ECO:0000313" key="11">
    <source>
        <dbReference type="Proteomes" id="UP000280296"/>
    </source>
</evidence>
<evidence type="ECO:0000256" key="6">
    <source>
        <dbReference type="ARBA" id="ARBA00023136"/>
    </source>
</evidence>
<dbReference type="GO" id="GO:0006508">
    <property type="term" value="P:proteolysis"/>
    <property type="evidence" value="ECO:0007669"/>
    <property type="project" value="UniProtKB-KW"/>
</dbReference>
<feature type="transmembrane region" description="Helical" evidence="8">
    <location>
        <begin position="183"/>
        <end position="203"/>
    </location>
</feature>
<evidence type="ECO:0000256" key="5">
    <source>
        <dbReference type="ARBA" id="ARBA00022989"/>
    </source>
</evidence>
<evidence type="ECO:0000259" key="9">
    <source>
        <dbReference type="Pfam" id="PF01694"/>
    </source>
</evidence>
<protein>
    <submittedName>
        <fullName evidence="10">Rhomboid family intramembrane serine protease</fullName>
    </submittedName>
</protein>
<dbReference type="SUPFAM" id="SSF144091">
    <property type="entry name" value="Rhomboid-like"/>
    <property type="match status" value="1"/>
</dbReference>
<keyword evidence="6 8" id="KW-0472">Membrane</keyword>
<evidence type="ECO:0000256" key="7">
    <source>
        <dbReference type="SAM" id="MobiDB-lite"/>
    </source>
</evidence>
<sequence length="270" mass="28946">MVMPLGDEHPTRIVPWVNYGLIATNILVFLIQASQPETFTVAFAATPFEITRGVDLDEPVELVVQGVTTDLLGRPWIVERKEQIPQGPVPFPIWMTLLTAMFLHGGLLHLAGNMLYLWIFGDNVEEALGHGRYLAVYLLCGLMASLAHIAVAPSSLVPSLGASGAIAGVMGMYLVWFPHNRVWVLLIRTIVSLPAALVIGLWIVMQLVLGMGQLSSAGAGGGVAYAAHIGGAAAGIFIGLNYRRRAEDSGENPLTVGWASAPHRPGRGLR</sequence>
<keyword evidence="11" id="KW-1185">Reference proteome</keyword>
<comment type="caution">
    <text evidence="10">The sequence shown here is derived from an EMBL/GenBank/DDBJ whole genome shotgun (WGS) entry which is preliminary data.</text>
</comment>
<dbReference type="Gene3D" id="1.20.1540.10">
    <property type="entry name" value="Rhomboid-like"/>
    <property type="match status" value="1"/>
</dbReference>
<dbReference type="InterPro" id="IPR050925">
    <property type="entry name" value="Rhomboid_protease_S54"/>
</dbReference>
<dbReference type="RefSeq" id="WP_126723864.1">
    <property type="nucleotide sequence ID" value="NZ_RYZH01000004.1"/>
</dbReference>
<dbReference type="AlphaFoldDB" id="A0A432MPE4"/>
<dbReference type="OrthoDB" id="9813074at2"/>
<feature type="region of interest" description="Disordered" evidence="7">
    <location>
        <begin position="250"/>
        <end position="270"/>
    </location>
</feature>
<keyword evidence="4" id="KW-0378">Hydrolase</keyword>
<keyword evidence="10" id="KW-0645">Protease</keyword>
<keyword evidence="3 8" id="KW-0812">Transmembrane</keyword>
<comment type="subcellular location">
    <subcellularLocation>
        <location evidence="1">Membrane</location>
        <topology evidence="1">Multi-pass membrane protein</topology>
    </subcellularLocation>
</comment>
<reference evidence="10 11" key="1">
    <citation type="submission" date="2018-12" db="EMBL/GenBank/DDBJ databases">
        <authorList>
            <person name="Toschakov S.V."/>
        </authorList>
    </citation>
    <scope>NUCLEOTIDE SEQUENCE [LARGE SCALE GENOMIC DNA]</scope>
    <source>
        <strain evidence="10 11">GM2012</strain>
    </source>
</reference>
<evidence type="ECO:0000256" key="3">
    <source>
        <dbReference type="ARBA" id="ARBA00022692"/>
    </source>
</evidence>
<evidence type="ECO:0000256" key="4">
    <source>
        <dbReference type="ARBA" id="ARBA00022801"/>
    </source>
</evidence>
<name>A0A432MPE4_9BACT</name>